<sequence length="75" mass="8546">MAAEMLEMRFKRDGYTREEWAAFVDPTDGAALRAALLSAVAREGWPDPERILPHCVLIWRRQRGGGGWTRFTAAR</sequence>
<protein>
    <submittedName>
        <fullName evidence="1">Uncharacterized protein</fullName>
    </submittedName>
</protein>
<reference evidence="2" key="1">
    <citation type="journal article" date="2019" name="Int. J. Syst. Evol. Microbiol.">
        <title>The Global Catalogue of Microorganisms (GCM) 10K type strain sequencing project: providing services to taxonomists for standard genome sequencing and annotation.</title>
        <authorList>
            <consortium name="The Broad Institute Genomics Platform"/>
            <consortium name="The Broad Institute Genome Sequencing Center for Infectious Disease"/>
            <person name="Wu L."/>
            <person name="Ma J."/>
        </authorList>
    </citation>
    <scope>NUCLEOTIDE SEQUENCE [LARGE SCALE GENOMIC DNA]</scope>
    <source>
        <strain evidence="2">CCM 8391</strain>
    </source>
</reference>
<gene>
    <name evidence="1" type="ORF">ACFQE5_01710</name>
</gene>
<accession>A0ABW1IWT2</accession>
<proteinExistence type="predicted"/>
<organism evidence="1 2">
    <name type="scientific">Pseudonocardia hispaniensis</name>
    <dbReference type="NCBI Taxonomy" id="904933"/>
    <lineage>
        <taxon>Bacteria</taxon>
        <taxon>Bacillati</taxon>
        <taxon>Actinomycetota</taxon>
        <taxon>Actinomycetes</taxon>
        <taxon>Pseudonocardiales</taxon>
        <taxon>Pseudonocardiaceae</taxon>
        <taxon>Pseudonocardia</taxon>
    </lineage>
</organism>
<evidence type="ECO:0000313" key="1">
    <source>
        <dbReference type="EMBL" id="MFC5992923.1"/>
    </source>
</evidence>
<dbReference type="EMBL" id="JBHSQW010000002">
    <property type="protein sequence ID" value="MFC5992923.1"/>
    <property type="molecule type" value="Genomic_DNA"/>
</dbReference>
<comment type="caution">
    <text evidence="1">The sequence shown here is derived from an EMBL/GenBank/DDBJ whole genome shotgun (WGS) entry which is preliminary data.</text>
</comment>
<name>A0ABW1IWT2_9PSEU</name>
<dbReference type="RefSeq" id="WP_379581972.1">
    <property type="nucleotide sequence ID" value="NZ_JBHSQW010000002.1"/>
</dbReference>
<dbReference type="Proteomes" id="UP001596302">
    <property type="component" value="Unassembled WGS sequence"/>
</dbReference>
<evidence type="ECO:0000313" key="2">
    <source>
        <dbReference type="Proteomes" id="UP001596302"/>
    </source>
</evidence>
<keyword evidence="2" id="KW-1185">Reference proteome</keyword>